<gene>
    <name evidence="7" type="primary">pcm</name>
    <name evidence="8" type="ORF">SAMN05216258_108229</name>
</gene>
<dbReference type="SUPFAM" id="SSF53335">
    <property type="entry name" value="S-adenosyl-L-methionine-dependent methyltransferases"/>
    <property type="match status" value="1"/>
</dbReference>
<evidence type="ECO:0000256" key="4">
    <source>
        <dbReference type="ARBA" id="ARBA00022603"/>
    </source>
</evidence>
<dbReference type="PANTHER" id="PTHR11579:SF0">
    <property type="entry name" value="PROTEIN-L-ISOASPARTATE(D-ASPARTATE) O-METHYLTRANSFERASE"/>
    <property type="match status" value="1"/>
</dbReference>
<dbReference type="GO" id="GO:0030091">
    <property type="term" value="P:protein repair"/>
    <property type="evidence" value="ECO:0007669"/>
    <property type="project" value="UniProtKB-UniRule"/>
</dbReference>
<keyword evidence="5 7" id="KW-0808">Transferase</keyword>
<dbReference type="EC" id="2.1.1.77" evidence="7"/>
<dbReference type="PROSITE" id="PS01279">
    <property type="entry name" value="PCMT"/>
    <property type="match status" value="1"/>
</dbReference>
<evidence type="ECO:0000256" key="7">
    <source>
        <dbReference type="HAMAP-Rule" id="MF_00090"/>
    </source>
</evidence>
<dbReference type="FunFam" id="3.40.50.150:FF:000010">
    <property type="entry name" value="Protein-L-isoaspartate O-methyltransferase"/>
    <property type="match status" value="1"/>
</dbReference>
<sequence length="222" mass="24143">MTAGERDGTAEEVMQLIFALRSNGVTDKRVLDAIEKTPRAAFLDRSFKDRAWEDIPLPIACGQTISQPSVVGQMTQALGATPRCKVLEVGTGSGYQAAILARLARRVYSVERHRPLARQAREVIERKLHLSNVSIMTADGALGLPEQAPFDRIMVTAAAEDVPAILLEQLREGGVMVLPVGQTDDVQQLLRVEKTADGLQYSELSPVRFVPLLEGVAADVVD</sequence>
<evidence type="ECO:0000256" key="1">
    <source>
        <dbReference type="ARBA" id="ARBA00004496"/>
    </source>
</evidence>
<comment type="function">
    <text evidence="7">Catalyzes the methyl esterification of L-isoaspartyl residues in peptides and proteins that result from spontaneous decomposition of normal L-aspartyl and L-asparaginyl residues. It plays a role in the repair and/or degradation of damaged proteins.</text>
</comment>
<dbReference type="GO" id="GO:0005737">
    <property type="term" value="C:cytoplasm"/>
    <property type="evidence" value="ECO:0007669"/>
    <property type="project" value="UniProtKB-SubCell"/>
</dbReference>
<keyword evidence="4 7" id="KW-0489">Methyltransferase</keyword>
<keyword evidence="9" id="KW-1185">Reference proteome</keyword>
<proteinExistence type="inferred from homology"/>
<dbReference type="OrthoDB" id="9810066at2"/>
<dbReference type="RefSeq" id="WP_092861961.1">
    <property type="nucleotide sequence ID" value="NZ_FOQH01000008.1"/>
</dbReference>
<dbReference type="HAMAP" id="MF_00090">
    <property type="entry name" value="PIMT"/>
    <property type="match status" value="1"/>
</dbReference>
<evidence type="ECO:0000313" key="9">
    <source>
        <dbReference type="Proteomes" id="UP000199377"/>
    </source>
</evidence>
<dbReference type="Gene3D" id="3.40.50.150">
    <property type="entry name" value="Vaccinia Virus protein VP39"/>
    <property type="match status" value="1"/>
</dbReference>
<feature type="active site" evidence="7">
    <location>
        <position position="66"/>
    </location>
</feature>
<keyword evidence="3 7" id="KW-0963">Cytoplasm</keyword>
<evidence type="ECO:0000256" key="3">
    <source>
        <dbReference type="ARBA" id="ARBA00022490"/>
    </source>
</evidence>
<dbReference type="Pfam" id="PF01135">
    <property type="entry name" value="PCMT"/>
    <property type="match status" value="1"/>
</dbReference>
<dbReference type="InterPro" id="IPR029063">
    <property type="entry name" value="SAM-dependent_MTases_sf"/>
</dbReference>
<reference evidence="8 9" key="1">
    <citation type="submission" date="2016-10" db="EMBL/GenBank/DDBJ databases">
        <authorList>
            <person name="de Groot N.N."/>
        </authorList>
    </citation>
    <scope>NUCLEOTIDE SEQUENCE [LARGE SCALE GENOMIC DNA]</scope>
    <source>
        <strain evidence="8 9">CGMCC 1.11030</strain>
    </source>
</reference>
<dbReference type="EMBL" id="FOQH01000008">
    <property type="protein sequence ID" value="SFI65602.1"/>
    <property type="molecule type" value="Genomic_DNA"/>
</dbReference>
<evidence type="ECO:0000256" key="6">
    <source>
        <dbReference type="ARBA" id="ARBA00022691"/>
    </source>
</evidence>
<dbReference type="STRING" id="1114924.SAMN05216258_108229"/>
<keyword evidence="6 7" id="KW-0949">S-adenosyl-L-methionine</keyword>
<comment type="subcellular location">
    <subcellularLocation>
        <location evidence="1 7">Cytoplasm</location>
    </subcellularLocation>
</comment>
<dbReference type="AlphaFoldDB" id="A0A1I3JZE8"/>
<accession>A0A1I3JZE8</accession>
<dbReference type="NCBIfam" id="TIGR00080">
    <property type="entry name" value="pimt"/>
    <property type="match status" value="1"/>
</dbReference>
<dbReference type="PANTHER" id="PTHR11579">
    <property type="entry name" value="PROTEIN-L-ISOASPARTATE O-METHYLTRANSFERASE"/>
    <property type="match status" value="1"/>
</dbReference>
<dbReference type="InterPro" id="IPR000682">
    <property type="entry name" value="PCMT"/>
</dbReference>
<organism evidence="8 9">
    <name type="scientific">Albimonas pacifica</name>
    <dbReference type="NCBI Taxonomy" id="1114924"/>
    <lineage>
        <taxon>Bacteria</taxon>
        <taxon>Pseudomonadati</taxon>
        <taxon>Pseudomonadota</taxon>
        <taxon>Alphaproteobacteria</taxon>
        <taxon>Rhodobacterales</taxon>
        <taxon>Paracoccaceae</taxon>
        <taxon>Albimonas</taxon>
    </lineage>
</organism>
<dbReference type="GO" id="GO:0004719">
    <property type="term" value="F:protein-L-isoaspartate (D-aspartate) O-methyltransferase activity"/>
    <property type="evidence" value="ECO:0007669"/>
    <property type="project" value="UniProtKB-UniRule"/>
</dbReference>
<evidence type="ECO:0000256" key="5">
    <source>
        <dbReference type="ARBA" id="ARBA00022679"/>
    </source>
</evidence>
<comment type="similarity">
    <text evidence="2 7">Belongs to the methyltransferase superfamily. L-isoaspartyl/D-aspartyl protein methyltransferase family.</text>
</comment>
<name>A0A1I3JZE8_9RHOB</name>
<evidence type="ECO:0000313" key="8">
    <source>
        <dbReference type="EMBL" id="SFI65602.1"/>
    </source>
</evidence>
<dbReference type="Proteomes" id="UP000199377">
    <property type="component" value="Unassembled WGS sequence"/>
</dbReference>
<dbReference type="NCBIfam" id="NF001453">
    <property type="entry name" value="PRK00312.1"/>
    <property type="match status" value="1"/>
</dbReference>
<dbReference type="GO" id="GO:0032259">
    <property type="term" value="P:methylation"/>
    <property type="evidence" value="ECO:0007669"/>
    <property type="project" value="UniProtKB-KW"/>
</dbReference>
<evidence type="ECO:0000256" key="2">
    <source>
        <dbReference type="ARBA" id="ARBA00005369"/>
    </source>
</evidence>
<protein>
    <recommendedName>
        <fullName evidence="7">Protein-L-isoaspartate O-methyltransferase</fullName>
        <ecNumber evidence="7">2.1.1.77</ecNumber>
    </recommendedName>
    <alternativeName>
        <fullName evidence="7">L-isoaspartyl protein carboxyl methyltransferase</fullName>
    </alternativeName>
    <alternativeName>
        <fullName evidence="7">Protein L-isoaspartyl methyltransferase</fullName>
    </alternativeName>
    <alternativeName>
        <fullName evidence="7">Protein-beta-aspartate methyltransferase</fullName>
        <shortName evidence="7">PIMT</shortName>
    </alternativeName>
</protein>
<dbReference type="CDD" id="cd02440">
    <property type="entry name" value="AdoMet_MTases"/>
    <property type="match status" value="1"/>
</dbReference>
<comment type="catalytic activity">
    <reaction evidence="7">
        <text>[protein]-L-isoaspartate + S-adenosyl-L-methionine = [protein]-L-isoaspartate alpha-methyl ester + S-adenosyl-L-homocysteine</text>
        <dbReference type="Rhea" id="RHEA:12705"/>
        <dbReference type="Rhea" id="RHEA-COMP:12143"/>
        <dbReference type="Rhea" id="RHEA-COMP:12144"/>
        <dbReference type="ChEBI" id="CHEBI:57856"/>
        <dbReference type="ChEBI" id="CHEBI:59789"/>
        <dbReference type="ChEBI" id="CHEBI:90596"/>
        <dbReference type="ChEBI" id="CHEBI:90598"/>
        <dbReference type="EC" id="2.1.1.77"/>
    </reaction>
</comment>